<dbReference type="InterPro" id="IPR044298">
    <property type="entry name" value="MIG/MutY"/>
</dbReference>
<dbReference type="NCBIfam" id="TIGR01084">
    <property type="entry name" value="mutY"/>
    <property type="match status" value="1"/>
</dbReference>
<reference evidence="16" key="2">
    <citation type="journal article" date="2021" name="PeerJ">
        <title>Extensive microbial diversity within the chicken gut microbiome revealed by metagenomics and culture.</title>
        <authorList>
            <person name="Gilroy R."/>
            <person name="Ravi A."/>
            <person name="Getino M."/>
            <person name="Pursley I."/>
            <person name="Horton D.L."/>
            <person name="Alikhan N.F."/>
            <person name="Baker D."/>
            <person name="Gharbi K."/>
            <person name="Hall N."/>
            <person name="Watson M."/>
            <person name="Adriaenssens E.M."/>
            <person name="Foster-Nyarko E."/>
            <person name="Jarju S."/>
            <person name="Secka A."/>
            <person name="Antonio M."/>
            <person name="Oren A."/>
            <person name="Chaudhuri R.R."/>
            <person name="La Ragione R."/>
            <person name="Hildebrand F."/>
            <person name="Pallen M.J."/>
        </authorList>
    </citation>
    <scope>NUCLEOTIDE SEQUENCE</scope>
    <source>
        <strain evidence="16">4920</strain>
    </source>
</reference>
<evidence type="ECO:0000256" key="5">
    <source>
        <dbReference type="ARBA" id="ARBA00012045"/>
    </source>
</evidence>
<dbReference type="PANTHER" id="PTHR42944:SF1">
    <property type="entry name" value="ADENINE DNA GLYCOSYLASE"/>
    <property type="match status" value="1"/>
</dbReference>
<comment type="caution">
    <text evidence="16">The sequence shown here is derived from an EMBL/GenBank/DDBJ whole genome shotgun (WGS) entry which is preliminary data.</text>
</comment>
<dbReference type="InterPro" id="IPR029119">
    <property type="entry name" value="MutY_C"/>
</dbReference>
<evidence type="ECO:0000256" key="3">
    <source>
        <dbReference type="ARBA" id="ARBA00002933"/>
    </source>
</evidence>
<evidence type="ECO:0000256" key="12">
    <source>
        <dbReference type="ARBA" id="ARBA00023014"/>
    </source>
</evidence>
<proteinExistence type="inferred from homology"/>
<dbReference type="InterPro" id="IPR000445">
    <property type="entry name" value="HhH_motif"/>
</dbReference>
<dbReference type="GO" id="GO:0000701">
    <property type="term" value="F:purine-specific mismatch base pair DNA N-glycosylase activity"/>
    <property type="evidence" value="ECO:0007669"/>
    <property type="project" value="UniProtKB-EC"/>
</dbReference>
<comment type="function">
    <text evidence="3">Adenine glycosylase active on G-A mispairs. MutY also corrects error-prone DNA synthesis past GO lesions which are due to the oxidatively damaged form of guanine: 7,8-dihydro-8-oxoguanine (8-oxo-dGTP).</text>
</comment>
<dbReference type="GO" id="GO:0034039">
    <property type="term" value="F:8-oxo-7,8-dihydroguanine DNA N-glycosylase activity"/>
    <property type="evidence" value="ECO:0007669"/>
    <property type="project" value="TreeGrafter"/>
</dbReference>
<dbReference type="EC" id="3.2.2.31" evidence="5"/>
<dbReference type="EMBL" id="DVOF01000143">
    <property type="protein sequence ID" value="HIV02931.1"/>
    <property type="molecule type" value="Genomic_DNA"/>
</dbReference>
<dbReference type="InterPro" id="IPR005760">
    <property type="entry name" value="A/G_AdeGlyc_MutY"/>
</dbReference>
<evidence type="ECO:0000256" key="2">
    <source>
        <dbReference type="ARBA" id="ARBA00001966"/>
    </source>
</evidence>
<evidence type="ECO:0000313" key="17">
    <source>
        <dbReference type="Proteomes" id="UP000886743"/>
    </source>
</evidence>
<evidence type="ECO:0000256" key="4">
    <source>
        <dbReference type="ARBA" id="ARBA00008343"/>
    </source>
</evidence>
<evidence type="ECO:0000256" key="8">
    <source>
        <dbReference type="ARBA" id="ARBA00022723"/>
    </source>
</evidence>
<dbReference type="FunFam" id="1.10.340.30:FF:000002">
    <property type="entry name" value="Adenine DNA glycosylase"/>
    <property type="match status" value="1"/>
</dbReference>
<keyword evidence="10" id="KW-0378">Hydrolase</keyword>
<keyword evidence="14" id="KW-0326">Glycosidase</keyword>
<dbReference type="GO" id="GO:0006298">
    <property type="term" value="P:mismatch repair"/>
    <property type="evidence" value="ECO:0007669"/>
    <property type="project" value="TreeGrafter"/>
</dbReference>
<evidence type="ECO:0000256" key="11">
    <source>
        <dbReference type="ARBA" id="ARBA00023004"/>
    </source>
</evidence>
<dbReference type="InterPro" id="IPR011257">
    <property type="entry name" value="DNA_glycosylase"/>
</dbReference>
<dbReference type="PROSITE" id="PS51462">
    <property type="entry name" value="NUDIX"/>
    <property type="match status" value="1"/>
</dbReference>
<reference evidence="16" key="1">
    <citation type="submission" date="2020-10" db="EMBL/GenBank/DDBJ databases">
        <authorList>
            <person name="Gilroy R."/>
        </authorList>
    </citation>
    <scope>NUCLEOTIDE SEQUENCE</scope>
    <source>
        <strain evidence="16">4920</strain>
    </source>
</reference>
<dbReference type="GO" id="GO:0046872">
    <property type="term" value="F:metal ion binding"/>
    <property type="evidence" value="ECO:0007669"/>
    <property type="project" value="UniProtKB-KW"/>
</dbReference>
<evidence type="ECO:0000313" key="16">
    <source>
        <dbReference type="EMBL" id="HIV02931.1"/>
    </source>
</evidence>
<dbReference type="SUPFAM" id="SSF55811">
    <property type="entry name" value="Nudix"/>
    <property type="match status" value="2"/>
</dbReference>
<comment type="cofactor">
    <cofactor evidence="2">
        <name>[4Fe-4S] cluster</name>
        <dbReference type="ChEBI" id="CHEBI:49883"/>
    </cofactor>
</comment>
<dbReference type="Gene3D" id="1.10.1670.10">
    <property type="entry name" value="Helix-hairpin-Helix base-excision DNA repair enzymes (C-terminal)"/>
    <property type="match status" value="1"/>
</dbReference>
<dbReference type="GO" id="GO:0035485">
    <property type="term" value="F:adenine/guanine mispair binding"/>
    <property type="evidence" value="ECO:0007669"/>
    <property type="project" value="TreeGrafter"/>
</dbReference>
<dbReference type="Pfam" id="PF14815">
    <property type="entry name" value="NUDIX_4"/>
    <property type="match status" value="1"/>
</dbReference>
<dbReference type="InterPro" id="IPR020084">
    <property type="entry name" value="NUDIX_hydrolase_CS"/>
</dbReference>
<sequence>MNMLRQALSRPARTQKERDVQAAIRAAWDREGEPPLTREAKRHVTVSAMVVNSAMDKILMVCHNLYNAYTWPGGHADGEEDLLAAALREVREETGIERVYPLCSTPLAFDILPVPAHKKRGCPVAAHEHYNITYACLAPDKQPLRVKADENSAVAWIAAGKLEEMCQEAHMLPRYKRCYERIHSLMQEKETRCGLLPDVLLPWYDGAARDLPWRKDRDPYHVWLSEIMLQQTRVEAVKGYYERFLAELPTIEALASAPQERLLKLWEGLGYYTRAKNLQRAAQTVIREHGGQFPQEYEAIARLPGVGPYTAGAIASICFEQPEPAVDGNVLRVLARILEIFAPVDTPAVKKQAAAWLRRVYPRGKCGAFTQSLMELGATVCLPNGQPHCESCPARGFCMAYENGTVEELPRRSPKRERRMEERTVFILLHEGRVALRRRSEGGLLGGLWEFPNVEGGLDESEALQQAAAWGAEPYELIKRVGKKHIFTHVEWHMTGYYIRCRRAAEPFTWAGPQQLEGEIALPTAFSVFKDEIKY</sequence>
<dbReference type="PANTHER" id="PTHR42944">
    <property type="entry name" value="ADENINE DNA GLYCOSYLASE"/>
    <property type="match status" value="1"/>
</dbReference>
<dbReference type="InterPro" id="IPR023170">
    <property type="entry name" value="HhH_base_excis_C"/>
</dbReference>
<dbReference type="Gene3D" id="3.90.79.10">
    <property type="entry name" value="Nucleoside Triphosphate Pyrophosphohydrolase"/>
    <property type="match status" value="2"/>
</dbReference>
<gene>
    <name evidence="16" type="primary">mutY</name>
    <name evidence="16" type="ORF">IAC74_05095</name>
</gene>
<dbReference type="SUPFAM" id="SSF48150">
    <property type="entry name" value="DNA-glycosylase"/>
    <property type="match status" value="1"/>
</dbReference>
<dbReference type="InterPro" id="IPR015797">
    <property type="entry name" value="NUDIX_hydrolase-like_dom_sf"/>
</dbReference>
<keyword evidence="13" id="KW-0234">DNA repair</keyword>
<evidence type="ECO:0000256" key="6">
    <source>
        <dbReference type="ARBA" id="ARBA00022023"/>
    </source>
</evidence>
<dbReference type="Pfam" id="PF00293">
    <property type="entry name" value="NUDIX"/>
    <property type="match status" value="1"/>
</dbReference>
<keyword evidence="7" id="KW-0004">4Fe-4S</keyword>
<evidence type="ECO:0000259" key="15">
    <source>
        <dbReference type="PROSITE" id="PS51462"/>
    </source>
</evidence>
<dbReference type="InterPro" id="IPR003265">
    <property type="entry name" value="HhH-GPD_domain"/>
</dbReference>
<dbReference type="GO" id="GO:0032357">
    <property type="term" value="F:oxidized purine DNA binding"/>
    <property type="evidence" value="ECO:0007669"/>
    <property type="project" value="TreeGrafter"/>
</dbReference>
<keyword evidence="11" id="KW-0408">Iron</keyword>
<dbReference type="SMART" id="SM00478">
    <property type="entry name" value="ENDO3c"/>
    <property type="match status" value="1"/>
</dbReference>
<comment type="catalytic activity">
    <reaction evidence="1">
        <text>Hydrolyzes free adenine bases from 7,8-dihydro-8-oxoguanine:adenine mismatched double-stranded DNA, leaving an apurinic site.</text>
        <dbReference type="EC" id="3.2.2.31"/>
    </reaction>
</comment>
<evidence type="ECO:0000256" key="14">
    <source>
        <dbReference type="ARBA" id="ARBA00023295"/>
    </source>
</evidence>
<dbReference type="CDD" id="cd03431">
    <property type="entry name" value="NUDIX_DNA_Glycosylase_C-MutY"/>
    <property type="match status" value="1"/>
</dbReference>
<feature type="domain" description="Nudix hydrolase" evidence="15">
    <location>
        <begin position="41"/>
        <end position="180"/>
    </location>
</feature>
<evidence type="ECO:0000256" key="10">
    <source>
        <dbReference type="ARBA" id="ARBA00022801"/>
    </source>
</evidence>
<keyword evidence="12" id="KW-0411">Iron-sulfur</keyword>
<dbReference type="PROSITE" id="PS00893">
    <property type="entry name" value="NUDIX_BOX"/>
    <property type="match status" value="1"/>
</dbReference>
<dbReference type="Gene3D" id="1.10.340.30">
    <property type="entry name" value="Hypothetical protein, domain 2"/>
    <property type="match status" value="1"/>
</dbReference>
<organism evidence="16 17">
    <name type="scientific">Candidatus Aphodoplasma excrementigallinarum</name>
    <dbReference type="NCBI Taxonomy" id="2840673"/>
    <lineage>
        <taxon>Bacteria</taxon>
        <taxon>Bacillati</taxon>
        <taxon>Bacillota</taxon>
        <taxon>Clostridia</taxon>
        <taxon>Eubacteriales</taxon>
        <taxon>Candidatus Aphodoplasma</taxon>
    </lineage>
</organism>
<evidence type="ECO:0000256" key="7">
    <source>
        <dbReference type="ARBA" id="ARBA00022485"/>
    </source>
</evidence>
<keyword evidence="9" id="KW-0227">DNA damage</keyword>
<keyword evidence="8" id="KW-0479">Metal-binding</keyword>
<dbReference type="Proteomes" id="UP000886743">
    <property type="component" value="Unassembled WGS sequence"/>
</dbReference>
<dbReference type="CDD" id="cd03674">
    <property type="entry name" value="NUDIX_Hydrolase"/>
    <property type="match status" value="1"/>
</dbReference>
<dbReference type="CDD" id="cd00056">
    <property type="entry name" value="ENDO3c"/>
    <property type="match status" value="1"/>
</dbReference>
<comment type="similarity">
    <text evidence="4">Belongs to the Nth/MutY family.</text>
</comment>
<dbReference type="InterPro" id="IPR000086">
    <property type="entry name" value="NUDIX_hydrolase_dom"/>
</dbReference>
<name>A0A9D1NHH2_9FIRM</name>
<evidence type="ECO:0000256" key="13">
    <source>
        <dbReference type="ARBA" id="ARBA00023204"/>
    </source>
</evidence>
<evidence type="ECO:0000256" key="1">
    <source>
        <dbReference type="ARBA" id="ARBA00000843"/>
    </source>
</evidence>
<evidence type="ECO:0000256" key="9">
    <source>
        <dbReference type="ARBA" id="ARBA00022763"/>
    </source>
</evidence>
<dbReference type="Pfam" id="PF00633">
    <property type="entry name" value="HHH"/>
    <property type="match status" value="1"/>
</dbReference>
<dbReference type="AlphaFoldDB" id="A0A9D1NHH2"/>
<dbReference type="GO" id="GO:0006284">
    <property type="term" value="P:base-excision repair"/>
    <property type="evidence" value="ECO:0007669"/>
    <property type="project" value="InterPro"/>
</dbReference>
<dbReference type="Pfam" id="PF00730">
    <property type="entry name" value="HhH-GPD"/>
    <property type="match status" value="1"/>
</dbReference>
<accession>A0A9D1NHH2</accession>
<dbReference type="GO" id="GO:0051539">
    <property type="term" value="F:4 iron, 4 sulfur cluster binding"/>
    <property type="evidence" value="ECO:0007669"/>
    <property type="project" value="UniProtKB-KW"/>
</dbReference>
<protein>
    <recommendedName>
        <fullName evidence="6">Adenine DNA glycosylase</fullName>
        <ecNumber evidence="5">3.2.2.31</ecNumber>
    </recommendedName>
</protein>